<evidence type="ECO:0000313" key="3">
    <source>
        <dbReference type="Proteomes" id="UP000001554"/>
    </source>
</evidence>
<proteinExistence type="predicted"/>
<dbReference type="Gene3D" id="3.40.50.150">
    <property type="entry name" value="Vaccinia Virus protein VP39"/>
    <property type="match status" value="1"/>
</dbReference>
<dbReference type="GO" id="GO:0008168">
    <property type="term" value="F:methyltransferase activity"/>
    <property type="evidence" value="ECO:0007669"/>
    <property type="project" value="UniProtKB-KW"/>
</dbReference>
<dbReference type="GO" id="GO:0032259">
    <property type="term" value="P:methylation"/>
    <property type="evidence" value="ECO:0007669"/>
    <property type="project" value="UniProtKB-KW"/>
</dbReference>
<gene>
    <name evidence="4" type="primary">LOC118427861</name>
</gene>
<dbReference type="SUPFAM" id="SSF53335">
    <property type="entry name" value="S-adenosyl-L-methionine-dependent methyltransferases"/>
    <property type="match status" value="1"/>
</dbReference>
<sequence length="292" mass="33428">MEVGRLINYSPERYLESMMALRTAYGRDQRDRDPAYYQYFVAKVPDSALCEPGTDLRVLGIGSGSGDVDSAILKKLLQRHNSVYNRVVEPSGEMIERYKTRVREDTSLGAVNFDWRQQTAEEYVQTKDDTKFHLIHAVHVLYHVEDLDATLRNMWEQLADGGYMFITIKSGKDAGGKLYYKLWEKFGKGDRLKTSLRTSVDVEQWLDARGISYDVTSEDVAALNIDISECFNEKSEAGMKILDFLTQTPHVSNMPEIRAMTLEHMQCNSSMVNGKRLYKVESEDIVAFKKCE</sequence>
<organism evidence="3 4">
    <name type="scientific">Branchiostoma floridae</name>
    <name type="common">Florida lancelet</name>
    <name type="synonym">Amphioxus</name>
    <dbReference type="NCBI Taxonomy" id="7739"/>
    <lineage>
        <taxon>Eukaryota</taxon>
        <taxon>Metazoa</taxon>
        <taxon>Chordata</taxon>
        <taxon>Cephalochordata</taxon>
        <taxon>Leptocardii</taxon>
        <taxon>Amphioxiformes</taxon>
        <taxon>Branchiostomatidae</taxon>
        <taxon>Branchiostoma</taxon>
    </lineage>
</organism>
<reference evidence="3" key="1">
    <citation type="journal article" date="2020" name="Nat. Ecol. Evol.">
        <title>Deeply conserved synteny resolves early events in vertebrate evolution.</title>
        <authorList>
            <person name="Simakov O."/>
            <person name="Marletaz F."/>
            <person name="Yue J.X."/>
            <person name="O'Connell B."/>
            <person name="Jenkins J."/>
            <person name="Brandt A."/>
            <person name="Calef R."/>
            <person name="Tung C.H."/>
            <person name="Huang T.K."/>
            <person name="Schmutz J."/>
            <person name="Satoh N."/>
            <person name="Yu J.K."/>
            <person name="Putnam N.H."/>
            <person name="Green R.E."/>
            <person name="Rokhsar D.S."/>
        </authorList>
    </citation>
    <scope>NUCLEOTIDE SEQUENCE [LARGE SCALE GENOMIC DNA]</scope>
    <source>
        <strain evidence="3">S238N-H82</strain>
    </source>
</reference>
<accession>A0A9J7M4B2</accession>
<dbReference type="Pfam" id="PF13489">
    <property type="entry name" value="Methyltransf_23"/>
    <property type="match status" value="1"/>
</dbReference>
<keyword evidence="1" id="KW-0489">Methyltransferase</keyword>
<evidence type="ECO:0000256" key="1">
    <source>
        <dbReference type="ARBA" id="ARBA00022603"/>
    </source>
</evidence>
<dbReference type="InterPro" id="IPR029063">
    <property type="entry name" value="SAM-dependent_MTases_sf"/>
</dbReference>
<dbReference type="RefSeq" id="XP_035693728.1">
    <property type="nucleotide sequence ID" value="XM_035837835.1"/>
</dbReference>
<keyword evidence="3" id="KW-1185">Reference proteome</keyword>
<dbReference type="PANTHER" id="PTHR43861">
    <property type="entry name" value="TRANS-ACONITATE 2-METHYLTRANSFERASE-RELATED"/>
    <property type="match status" value="1"/>
</dbReference>
<dbReference type="GeneID" id="118427861"/>
<keyword evidence="2" id="KW-0808">Transferase</keyword>
<reference evidence="4" key="2">
    <citation type="submission" date="2025-08" db="UniProtKB">
        <authorList>
            <consortium name="RefSeq"/>
        </authorList>
    </citation>
    <scope>IDENTIFICATION</scope>
    <source>
        <strain evidence="4">S238N-H82</strain>
        <tissue evidence="4">Testes</tissue>
    </source>
</reference>
<evidence type="ECO:0000256" key="2">
    <source>
        <dbReference type="ARBA" id="ARBA00022679"/>
    </source>
</evidence>
<dbReference type="FunFam" id="3.40.50.150:FF:000118">
    <property type="entry name" value="Histamine N-methyltransferase"/>
    <property type="match status" value="1"/>
</dbReference>
<dbReference type="AlphaFoldDB" id="A0A9J7M4B2"/>
<evidence type="ECO:0000313" key="4">
    <source>
        <dbReference type="RefSeq" id="XP_035693728.1"/>
    </source>
</evidence>
<dbReference type="Proteomes" id="UP000001554">
    <property type="component" value="Chromosome 1"/>
</dbReference>
<protein>
    <submittedName>
        <fullName evidence="4">Histamine N-methyltransferase-like isoform X2</fullName>
    </submittedName>
</protein>
<name>A0A9J7M4B2_BRAFL</name>